<dbReference type="InterPro" id="IPR011055">
    <property type="entry name" value="Dup_hybrid_motif"/>
</dbReference>
<keyword evidence="5" id="KW-1185">Reference proteome</keyword>
<dbReference type="Proteomes" id="UP000184240">
    <property type="component" value="Unassembled WGS sequence"/>
</dbReference>
<dbReference type="OrthoDB" id="9801052at2"/>
<dbReference type="InterPro" id="IPR016047">
    <property type="entry name" value="M23ase_b-sheet_dom"/>
</dbReference>
<feature type="domain" description="M23ase beta-sheet core" evidence="1">
    <location>
        <begin position="97"/>
        <end position="198"/>
    </location>
</feature>
<dbReference type="SUPFAM" id="SSF51261">
    <property type="entry name" value="Duplicated hybrid motif"/>
    <property type="match status" value="1"/>
</dbReference>
<dbReference type="GO" id="GO:0004222">
    <property type="term" value="F:metalloendopeptidase activity"/>
    <property type="evidence" value="ECO:0007669"/>
    <property type="project" value="TreeGrafter"/>
</dbReference>
<evidence type="ECO:0000313" key="5">
    <source>
        <dbReference type="Proteomes" id="UP000290037"/>
    </source>
</evidence>
<evidence type="ECO:0000313" key="3">
    <source>
        <dbReference type="EMBL" id="SHH51950.1"/>
    </source>
</evidence>
<dbReference type="PANTHER" id="PTHR21666:SF270">
    <property type="entry name" value="MUREIN HYDROLASE ACTIVATOR ENVC"/>
    <property type="match status" value="1"/>
</dbReference>
<evidence type="ECO:0000259" key="1">
    <source>
        <dbReference type="Pfam" id="PF01551"/>
    </source>
</evidence>
<gene>
    <name evidence="2" type="ORF">DSM01_2074</name>
    <name evidence="3" type="ORF">SAMN04487999_0401</name>
</gene>
<dbReference type="AlphaFoldDB" id="A0A1M5TMR4"/>
<dbReference type="STRING" id="573501.SAMN04487999_0401"/>
<protein>
    <submittedName>
        <fullName evidence="2">Peptidase M23-like protein</fullName>
    </submittedName>
    <submittedName>
        <fullName evidence="3">Peptidase family M23</fullName>
    </submittedName>
</protein>
<organism evidence="3 4">
    <name type="scientific">Leeuwenhoekiella palythoae</name>
    <dbReference type="NCBI Taxonomy" id="573501"/>
    <lineage>
        <taxon>Bacteria</taxon>
        <taxon>Pseudomonadati</taxon>
        <taxon>Bacteroidota</taxon>
        <taxon>Flavobacteriia</taxon>
        <taxon>Flavobacteriales</taxon>
        <taxon>Flavobacteriaceae</taxon>
        <taxon>Leeuwenhoekiella</taxon>
    </lineage>
</organism>
<dbReference type="EMBL" id="QOVN01000004">
    <property type="protein sequence ID" value="RXG28613.1"/>
    <property type="molecule type" value="Genomic_DNA"/>
</dbReference>
<dbReference type="CDD" id="cd12797">
    <property type="entry name" value="M23_peptidase"/>
    <property type="match status" value="1"/>
</dbReference>
<reference evidence="4" key="2">
    <citation type="submission" date="2016-11" db="EMBL/GenBank/DDBJ databases">
        <authorList>
            <person name="Varghese N."/>
            <person name="Submissions S."/>
        </authorList>
    </citation>
    <scope>NUCLEOTIDE SEQUENCE [LARGE SCALE GENOMIC DNA]</scope>
    <source>
        <strain evidence="4">DSM 19859</strain>
    </source>
</reference>
<reference evidence="2 5" key="3">
    <citation type="submission" date="2018-07" db="EMBL/GenBank/DDBJ databases">
        <title>Leeuwenhoekiella genomics.</title>
        <authorList>
            <person name="Tahon G."/>
            <person name="Willems A."/>
        </authorList>
    </citation>
    <scope>NUCLEOTIDE SEQUENCE [LARGE SCALE GENOMIC DNA]</scope>
    <source>
        <strain evidence="2 5">LMG 24856</strain>
    </source>
</reference>
<dbReference type="EMBL" id="FQXT01000001">
    <property type="protein sequence ID" value="SHH51950.1"/>
    <property type="molecule type" value="Genomic_DNA"/>
</dbReference>
<dbReference type="RefSeq" id="WP_072979795.1">
    <property type="nucleotide sequence ID" value="NZ_FQXT01000001.1"/>
</dbReference>
<dbReference type="PANTHER" id="PTHR21666">
    <property type="entry name" value="PEPTIDASE-RELATED"/>
    <property type="match status" value="1"/>
</dbReference>
<dbReference type="Gene3D" id="2.70.70.10">
    <property type="entry name" value="Glucose Permease (Domain IIA)"/>
    <property type="match status" value="1"/>
</dbReference>
<evidence type="ECO:0000313" key="4">
    <source>
        <dbReference type="Proteomes" id="UP000184240"/>
    </source>
</evidence>
<reference evidence="3" key="1">
    <citation type="submission" date="2016-11" db="EMBL/GenBank/DDBJ databases">
        <authorList>
            <person name="Jaros S."/>
            <person name="Januszkiewicz K."/>
            <person name="Wedrychowicz H."/>
        </authorList>
    </citation>
    <scope>NUCLEOTIDE SEQUENCE [LARGE SCALE GENOMIC DNA]</scope>
    <source>
        <strain evidence="3">DSM 19859</strain>
    </source>
</reference>
<accession>A0A1M5TMR4</accession>
<evidence type="ECO:0000313" key="2">
    <source>
        <dbReference type="EMBL" id="RXG28613.1"/>
    </source>
</evidence>
<dbReference type="Proteomes" id="UP000290037">
    <property type="component" value="Unassembled WGS sequence"/>
</dbReference>
<dbReference type="Pfam" id="PF01551">
    <property type="entry name" value="Peptidase_M23"/>
    <property type="match status" value="1"/>
</dbReference>
<sequence>MEHRLFLNRIAECTAQFTPVVDAAYADSDYRFLDLSTTNEILKEVDTSSSEAIQLYINTFLAKTGGRVAYGGYLEKRSIYDRSLYFNNDNPELKRNIHLGLDVWVPAGTAILAPVAGTVHSFKDNTNYGDYGPCIVLEHRFEDFHFYTLYGHLSRASLSALTVGQKISAGQTFAHLGTSEENGDYGPHLHFQIIKDMQEFKGDYPGVSTHKKLDFYKNNCPDPNLLLKIS</sequence>
<proteinExistence type="predicted"/>
<name>A0A1M5TMR4_9FLAO</name>
<dbReference type="InterPro" id="IPR050570">
    <property type="entry name" value="Cell_wall_metabolism_enzyme"/>
</dbReference>